<dbReference type="AlphaFoldDB" id="A0A1Y6DBB2"/>
<evidence type="ECO:0000313" key="2">
    <source>
        <dbReference type="EMBL" id="SMF97414.1"/>
    </source>
</evidence>
<keyword evidence="1" id="KW-0732">Signal</keyword>
<gene>
    <name evidence="2" type="ORF">SAMN02949497_0443</name>
</gene>
<dbReference type="InterPro" id="IPR010980">
    <property type="entry name" value="Cyt_c/b562"/>
</dbReference>
<dbReference type="STRING" id="1760988.SAMN02949497_0443"/>
<evidence type="ECO:0000256" key="1">
    <source>
        <dbReference type="SAM" id="SignalP"/>
    </source>
</evidence>
<accession>A0A1Y6DBB2</accession>
<dbReference type="Gene3D" id="1.20.120.10">
    <property type="entry name" value="Cytochrome c/b562"/>
    <property type="match status" value="1"/>
</dbReference>
<dbReference type="Pfam" id="PF01322">
    <property type="entry name" value="Cytochrom_C_2"/>
    <property type="match status" value="1"/>
</dbReference>
<dbReference type="GO" id="GO:0022900">
    <property type="term" value="P:electron transport chain"/>
    <property type="evidence" value="ECO:0007669"/>
    <property type="project" value="InterPro"/>
</dbReference>
<proteinExistence type="predicted"/>
<reference evidence="2 3" key="1">
    <citation type="submission" date="2016-12" db="EMBL/GenBank/DDBJ databases">
        <authorList>
            <person name="Song W.-J."/>
            <person name="Kurnit D.M."/>
        </authorList>
    </citation>
    <scope>NUCLEOTIDE SEQUENCE [LARGE SCALE GENOMIC DNA]</scope>
    <source>
        <strain evidence="2 3">175</strain>
    </source>
</reference>
<dbReference type="InterPro" id="IPR002321">
    <property type="entry name" value="Cyt_c_II"/>
</dbReference>
<dbReference type="PROSITE" id="PS51009">
    <property type="entry name" value="CYTCII"/>
    <property type="match status" value="1"/>
</dbReference>
<feature type="signal peptide" evidence="1">
    <location>
        <begin position="1"/>
        <end position="19"/>
    </location>
</feature>
<dbReference type="PROSITE" id="PS51257">
    <property type="entry name" value="PROKAR_LIPOPROTEIN"/>
    <property type="match status" value="1"/>
</dbReference>
<dbReference type="OrthoDB" id="5573721at2"/>
<dbReference type="SUPFAM" id="SSF47175">
    <property type="entry name" value="Cytochromes"/>
    <property type="match status" value="1"/>
</dbReference>
<dbReference type="GO" id="GO:0005506">
    <property type="term" value="F:iron ion binding"/>
    <property type="evidence" value="ECO:0007669"/>
    <property type="project" value="InterPro"/>
</dbReference>
<protein>
    <submittedName>
        <fullName evidence="2">Cytochrome C</fullName>
    </submittedName>
</protein>
<dbReference type="RefSeq" id="WP_085216450.1">
    <property type="nucleotide sequence ID" value="NZ_FXAM01000002.1"/>
</dbReference>
<evidence type="ECO:0000313" key="3">
    <source>
        <dbReference type="Proteomes" id="UP000192923"/>
    </source>
</evidence>
<organism evidence="2 3">
    <name type="scientific">Methylomagnum ishizawai</name>
    <dbReference type="NCBI Taxonomy" id="1760988"/>
    <lineage>
        <taxon>Bacteria</taxon>
        <taxon>Pseudomonadati</taxon>
        <taxon>Pseudomonadota</taxon>
        <taxon>Gammaproteobacteria</taxon>
        <taxon>Methylococcales</taxon>
        <taxon>Methylococcaceae</taxon>
        <taxon>Methylomagnum</taxon>
    </lineage>
</organism>
<keyword evidence="3" id="KW-1185">Reference proteome</keyword>
<dbReference type="GO" id="GO:0020037">
    <property type="term" value="F:heme binding"/>
    <property type="evidence" value="ECO:0007669"/>
    <property type="project" value="InterPro"/>
</dbReference>
<feature type="chain" id="PRO_5012486831" evidence="1">
    <location>
        <begin position="20"/>
        <end position="163"/>
    </location>
</feature>
<dbReference type="Proteomes" id="UP000192923">
    <property type="component" value="Unassembled WGS sequence"/>
</dbReference>
<dbReference type="GO" id="GO:0009055">
    <property type="term" value="F:electron transfer activity"/>
    <property type="evidence" value="ECO:0007669"/>
    <property type="project" value="InterPro"/>
</dbReference>
<dbReference type="EMBL" id="FXAM01000002">
    <property type="protein sequence ID" value="SMF97414.1"/>
    <property type="molecule type" value="Genomic_DNA"/>
</dbReference>
<name>A0A1Y6DBB2_9GAMM</name>
<sequence>MCRASHFVAALLLTLAACTQPPPARHPSGLFDTGQPALHAVSDARLRELMNRMNGLIFERFVAEPERDRETLKETDEIARTAADLGRSIDGLYARLPALNLNESEQATFHALADKLRHQADQLRQFAVDHRLEDLSGQLSQISATCTACHGLFRQLGRGGRHG</sequence>